<gene>
    <name evidence="3" type="ORF">BU24DRAFT_490413</name>
</gene>
<sequence>MRCSYILGLITTASSIAFAATLNFRQSATTEVYKFPGPPAWAEGIAARSTGQLLVSFFDGGELWSLDPTTKNASKVATFPDATCTGGITEIAPDVFAVVAGKFTFAGGNTAGSWGIWKVDFSTGAPKTSLLKKVPESRFFNGLTTLNNDTILIGDAEKGAVWRMNVNTGNYSIAIQDETMVPVPGAAAAMGIDGLRYSNGVLYFTNVFGNRFHKVAVDTSGAKAGTIDTIWSDTTADDLWVTPDGTSYVATGGSNKIQKVTSDGKISTIASVSSSTAVTLGRGQADRDTLYISTGSGSIFSVKV</sequence>
<feature type="domain" description="SMP-30/Gluconolactonase/LRE-like region" evidence="2">
    <location>
        <begin position="42"/>
        <end position="295"/>
    </location>
</feature>
<keyword evidence="4" id="KW-1185">Reference proteome</keyword>
<dbReference type="Gene3D" id="2.120.10.30">
    <property type="entry name" value="TolB, C-terminal domain"/>
    <property type="match status" value="1"/>
</dbReference>
<dbReference type="Proteomes" id="UP000799778">
    <property type="component" value="Unassembled WGS sequence"/>
</dbReference>
<dbReference type="Pfam" id="PF08450">
    <property type="entry name" value="SGL"/>
    <property type="match status" value="1"/>
</dbReference>
<feature type="chain" id="PRO_5025687301" evidence="1">
    <location>
        <begin position="20"/>
        <end position="304"/>
    </location>
</feature>
<dbReference type="AlphaFoldDB" id="A0A6A5XX35"/>
<dbReference type="InterPro" id="IPR011042">
    <property type="entry name" value="6-blade_b-propeller_TolB-like"/>
</dbReference>
<keyword evidence="1" id="KW-0732">Signal</keyword>
<dbReference type="PANTHER" id="PTHR42060">
    <property type="entry name" value="NHL REPEAT-CONTAINING PROTEIN-RELATED"/>
    <property type="match status" value="1"/>
</dbReference>
<reference evidence="3" key="1">
    <citation type="journal article" date="2020" name="Stud. Mycol.">
        <title>101 Dothideomycetes genomes: a test case for predicting lifestyles and emergence of pathogens.</title>
        <authorList>
            <person name="Haridas S."/>
            <person name="Albert R."/>
            <person name="Binder M."/>
            <person name="Bloem J."/>
            <person name="Labutti K."/>
            <person name="Salamov A."/>
            <person name="Andreopoulos B."/>
            <person name="Baker S."/>
            <person name="Barry K."/>
            <person name="Bills G."/>
            <person name="Bluhm B."/>
            <person name="Cannon C."/>
            <person name="Castanera R."/>
            <person name="Culley D."/>
            <person name="Daum C."/>
            <person name="Ezra D."/>
            <person name="Gonzalez J."/>
            <person name="Henrissat B."/>
            <person name="Kuo A."/>
            <person name="Liang C."/>
            <person name="Lipzen A."/>
            <person name="Lutzoni F."/>
            <person name="Magnuson J."/>
            <person name="Mondo S."/>
            <person name="Nolan M."/>
            <person name="Ohm R."/>
            <person name="Pangilinan J."/>
            <person name="Park H.-J."/>
            <person name="Ramirez L."/>
            <person name="Alfaro M."/>
            <person name="Sun H."/>
            <person name="Tritt A."/>
            <person name="Yoshinaga Y."/>
            <person name="Zwiers L.-H."/>
            <person name="Turgeon B."/>
            <person name="Goodwin S."/>
            <person name="Spatafora J."/>
            <person name="Crous P."/>
            <person name="Grigoriev I."/>
        </authorList>
    </citation>
    <scope>NUCLEOTIDE SEQUENCE</scope>
    <source>
        <strain evidence="3">CBS 175.79</strain>
    </source>
</reference>
<accession>A0A6A5XX35</accession>
<organism evidence="3 4">
    <name type="scientific">Aaosphaeria arxii CBS 175.79</name>
    <dbReference type="NCBI Taxonomy" id="1450172"/>
    <lineage>
        <taxon>Eukaryota</taxon>
        <taxon>Fungi</taxon>
        <taxon>Dikarya</taxon>
        <taxon>Ascomycota</taxon>
        <taxon>Pezizomycotina</taxon>
        <taxon>Dothideomycetes</taxon>
        <taxon>Pleosporomycetidae</taxon>
        <taxon>Pleosporales</taxon>
        <taxon>Pleosporales incertae sedis</taxon>
        <taxon>Aaosphaeria</taxon>
    </lineage>
</organism>
<evidence type="ECO:0000313" key="3">
    <source>
        <dbReference type="EMBL" id="KAF2017200.1"/>
    </source>
</evidence>
<dbReference type="GeneID" id="54291108"/>
<evidence type="ECO:0000259" key="2">
    <source>
        <dbReference type="Pfam" id="PF08450"/>
    </source>
</evidence>
<evidence type="ECO:0000313" key="4">
    <source>
        <dbReference type="Proteomes" id="UP000799778"/>
    </source>
</evidence>
<proteinExistence type="predicted"/>
<dbReference type="EMBL" id="ML978068">
    <property type="protein sequence ID" value="KAF2017200.1"/>
    <property type="molecule type" value="Genomic_DNA"/>
</dbReference>
<dbReference type="PANTHER" id="PTHR42060:SF3">
    <property type="entry name" value="SMP-30_GLUCONOLACTONASE_LRE-LIKE REGION DOMAIN-CONTAINING PROTEIN"/>
    <property type="match status" value="1"/>
</dbReference>
<dbReference type="InterPro" id="IPR052998">
    <property type="entry name" value="Hetero-Diels-Alderase-like"/>
</dbReference>
<protein>
    <submittedName>
        <fullName evidence="3">NHL repeat-containing protein</fullName>
    </submittedName>
</protein>
<name>A0A6A5XX35_9PLEO</name>
<dbReference type="SUPFAM" id="SSF63829">
    <property type="entry name" value="Calcium-dependent phosphotriesterase"/>
    <property type="match status" value="1"/>
</dbReference>
<evidence type="ECO:0000256" key="1">
    <source>
        <dbReference type="SAM" id="SignalP"/>
    </source>
</evidence>
<dbReference type="OrthoDB" id="9977941at2759"/>
<dbReference type="RefSeq" id="XP_033385539.1">
    <property type="nucleotide sequence ID" value="XM_033533711.1"/>
</dbReference>
<dbReference type="InterPro" id="IPR013658">
    <property type="entry name" value="SGL"/>
</dbReference>
<feature type="signal peptide" evidence="1">
    <location>
        <begin position="1"/>
        <end position="19"/>
    </location>
</feature>